<gene>
    <name evidence="1" type="ORF">DPMN_014396</name>
</gene>
<evidence type="ECO:0000313" key="2">
    <source>
        <dbReference type="Proteomes" id="UP000828390"/>
    </source>
</evidence>
<reference evidence="1" key="1">
    <citation type="journal article" date="2019" name="bioRxiv">
        <title>The Genome of the Zebra Mussel, Dreissena polymorpha: A Resource for Invasive Species Research.</title>
        <authorList>
            <person name="McCartney M.A."/>
            <person name="Auch B."/>
            <person name="Kono T."/>
            <person name="Mallez S."/>
            <person name="Zhang Y."/>
            <person name="Obille A."/>
            <person name="Becker A."/>
            <person name="Abrahante J.E."/>
            <person name="Garbe J."/>
            <person name="Badalamenti J.P."/>
            <person name="Herman A."/>
            <person name="Mangelson H."/>
            <person name="Liachko I."/>
            <person name="Sullivan S."/>
            <person name="Sone E.D."/>
            <person name="Koren S."/>
            <person name="Silverstein K.A.T."/>
            <person name="Beckman K.B."/>
            <person name="Gohl D.M."/>
        </authorList>
    </citation>
    <scope>NUCLEOTIDE SEQUENCE</scope>
    <source>
        <strain evidence="1">Duluth1</strain>
        <tissue evidence="1">Whole animal</tissue>
    </source>
</reference>
<reference evidence="1" key="2">
    <citation type="submission" date="2020-11" db="EMBL/GenBank/DDBJ databases">
        <authorList>
            <person name="McCartney M.A."/>
            <person name="Auch B."/>
            <person name="Kono T."/>
            <person name="Mallez S."/>
            <person name="Becker A."/>
            <person name="Gohl D.M."/>
            <person name="Silverstein K.A.T."/>
            <person name="Koren S."/>
            <person name="Bechman K.B."/>
            <person name="Herman A."/>
            <person name="Abrahante J.E."/>
            <person name="Garbe J."/>
        </authorList>
    </citation>
    <scope>NUCLEOTIDE SEQUENCE</scope>
    <source>
        <strain evidence="1">Duluth1</strain>
        <tissue evidence="1">Whole animal</tissue>
    </source>
</reference>
<sequence length="151" mass="17352">MSPTISQDPPSDFAHLRGFGSFNLYQTFIKFETKFVTSRVFTRIVYNILKIFSPKFHDDWAKNVTSRGSHLSHYIHIENNAPPTATMFFHRSGPFSSNSSEISIKTNVLTNFHDDWAQIPIRKTAPPTGGHVFQRTGTTFEFNQYIIQTTF</sequence>
<comment type="caution">
    <text evidence="1">The sequence shown here is derived from an EMBL/GenBank/DDBJ whole genome shotgun (WGS) entry which is preliminary data.</text>
</comment>
<dbReference type="AlphaFoldDB" id="A0A9D4N9M4"/>
<keyword evidence="2" id="KW-1185">Reference proteome</keyword>
<organism evidence="1 2">
    <name type="scientific">Dreissena polymorpha</name>
    <name type="common">Zebra mussel</name>
    <name type="synonym">Mytilus polymorpha</name>
    <dbReference type="NCBI Taxonomy" id="45954"/>
    <lineage>
        <taxon>Eukaryota</taxon>
        <taxon>Metazoa</taxon>
        <taxon>Spiralia</taxon>
        <taxon>Lophotrochozoa</taxon>
        <taxon>Mollusca</taxon>
        <taxon>Bivalvia</taxon>
        <taxon>Autobranchia</taxon>
        <taxon>Heteroconchia</taxon>
        <taxon>Euheterodonta</taxon>
        <taxon>Imparidentia</taxon>
        <taxon>Neoheterodontei</taxon>
        <taxon>Myida</taxon>
        <taxon>Dreissenoidea</taxon>
        <taxon>Dreissenidae</taxon>
        <taxon>Dreissena</taxon>
    </lineage>
</organism>
<name>A0A9D4N9M4_DREPO</name>
<evidence type="ECO:0000313" key="1">
    <source>
        <dbReference type="EMBL" id="KAH3890320.1"/>
    </source>
</evidence>
<dbReference type="Proteomes" id="UP000828390">
    <property type="component" value="Unassembled WGS sequence"/>
</dbReference>
<dbReference type="EMBL" id="JAIWYP010000001">
    <property type="protein sequence ID" value="KAH3890320.1"/>
    <property type="molecule type" value="Genomic_DNA"/>
</dbReference>
<protein>
    <submittedName>
        <fullName evidence="1">Uncharacterized protein</fullName>
    </submittedName>
</protein>
<accession>A0A9D4N9M4</accession>
<proteinExistence type="predicted"/>